<keyword evidence="1 2" id="KW-0808">Transferase</keyword>
<proteinExistence type="predicted"/>
<evidence type="ECO:0000256" key="1">
    <source>
        <dbReference type="ARBA" id="ARBA00022679"/>
    </source>
</evidence>
<dbReference type="EMBL" id="JBHSLW010000073">
    <property type="protein sequence ID" value="MFC5423288.1"/>
    <property type="molecule type" value="Genomic_DNA"/>
</dbReference>
<protein>
    <submittedName>
        <fullName evidence="2">CaiB/BaiF CoA transferase family protein</fullName>
    </submittedName>
</protein>
<dbReference type="GO" id="GO:0016740">
    <property type="term" value="F:transferase activity"/>
    <property type="evidence" value="ECO:0007669"/>
    <property type="project" value="UniProtKB-KW"/>
</dbReference>
<dbReference type="Gene3D" id="3.40.50.10540">
    <property type="entry name" value="Crotonobetainyl-coa:carnitine coa-transferase, domain 1"/>
    <property type="match status" value="1"/>
</dbReference>
<dbReference type="InterPro" id="IPR050483">
    <property type="entry name" value="CoA-transferase_III_domain"/>
</dbReference>
<accession>A0ABW0J1B0</accession>
<dbReference type="InterPro" id="IPR003673">
    <property type="entry name" value="CoA-Trfase_fam_III"/>
</dbReference>
<sequence length="417" mass="45218">MTQASPPLPTSRGALSGVRVIELGMVMQVPLAGQMLGDYGADVIKVERLSPGEILRTLDPVANEKGGISCYYAALCRNKRSLALDIKSEEGRDLLLRLIDSADVLLHNFRPGVMERLGLSFEDLEKRNPRLIYAVGYAFGATGPMAKMPGQDMLAQSYSGFAMSGVEESAVPQITNTPIIDYMTALSLTQGILAALVERSSSGRGQKIETSLLDVAFAAQVLEQSSIAMHSQRTSWVKQSMRFKTTDGWLVVLTLFRDNPLRGLCAAFDVLDFSGQPKFATRDLQVKNIAEIEEYFRPLVAEFSTAECVERLSGQDILCSPINTLEQAAASPQIRNNGMVWSVPVSGYGDVALAGNPVKLSRTPPELRISPAELGAHASEILGEIGVGEEEFSSLRVRPGTHDARAMRRIRTMAAAA</sequence>
<dbReference type="RefSeq" id="WP_377801447.1">
    <property type="nucleotide sequence ID" value="NZ_JBHSLW010000073.1"/>
</dbReference>
<name>A0ABW0J1B0_9HYPH</name>
<reference evidence="3" key="1">
    <citation type="journal article" date="2019" name="Int. J. Syst. Evol. Microbiol.">
        <title>The Global Catalogue of Microorganisms (GCM) 10K type strain sequencing project: providing services to taxonomists for standard genome sequencing and annotation.</title>
        <authorList>
            <consortium name="The Broad Institute Genomics Platform"/>
            <consortium name="The Broad Institute Genome Sequencing Center for Infectious Disease"/>
            <person name="Wu L."/>
            <person name="Ma J."/>
        </authorList>
    </citation>
    <scope>NUCLEOTIDE SEQUENCE [LARGE SCALE GENOMIC DNA]</scope>
    <source>
        <strain evidence="3">NCAIM B.01391</strain>
    </source>
</reference>
<keyword evidence="3" id="KW-1185">Reference proteome</keyword>
<dbReference type="PANTHER" id="PTHR48207">
    <property type="entry name" value="SUCCINATE--HYDROXYMETHYLGLUTARATE COA-TRANSFERASE"/>
    <property type="match status" value="1"/>
</dbReference>
<organism evidence="2 3">
    <name type="scientific">Bosea eneae</name>
    <dbReference type="NCBI Taxonomy" id="151454"/>
    <lineage>
        <taxon>Bacteria</taxon>
        <taxon>Pseudomonadati</taxon>
        <taxon>Pseudomonadota</taxon>
        <taxon>Alphaproteobacteria</taxon>
        <taxon>Hyphomicrobiales</taxon>
        <taxon>Boseaceae</taxon>
        <taxon>Bosea</taxon>
    </lineage>
</organism>
<dbReference type="InterPro" id="IPR044855">
    <property type="entry name" value="CoA-Trfase_III_dom3_sf"/>
</dbReference>
<dbReference type="InterPro" id="IPR023606">
    <property type="entry name" value="CoA-Trfase_III_dom_1_sf"/>
</dbReference>
<gene>
    <name evidence="2" type="ORF">ACFPOB_27470</name>
</gene>
<evidence type="ECO:0000313" key="3">
    <source>
        <dbReference type="Proteomes" id="UP001596053"/>
    </source>
</evidence>
<dbReference type="Pfam" id="PF02515">
    <property type="entry name" value="CoA_transf_3"/>
    <property type="match status" value="1"/>
</dbReference>
<dbReference type="Gene3D" id="3.30.1540.10">
    <property type="entry name" value="formyl-coa transferase, domain 3"/>
    <property type="match status" value="1"/>
</dbReference>
<dbReference type="Proteomes" id="UP001596053">
    <property type="component" value="Unassembled WGS sequence"/>
</dbReference>
<dbReference type="SUPFAM" id="SSF89796">
    <property type="entry name" value="CoA-transferase family III (CaiB/BaiF)"/>
    <property type="match status" value="1"/>
</dbReference>
<comment type="caution">
    <text evidence="2">The sequence shown here is derived from an EMBL/GenBank/DDBJ whole genome shotgun (WGS) entry which is preliminary data.</text>
</comment>
<dbReference type="PANTHER" id="PTHR48207:SF3">
    <property type="entry name" value="SUCCINATE--HYDROXYMETHYLGLUTARATE COA-TRANSFERASE"/>
    <property type="match status" value="1"/>
</dbReference>
<evidence type="ECO:0000313" key="2">
    <source>
        <dbReference type="EMBL" id="MFC5423288.1"/>
    </source>
</evidence>